<feature type="compositionally biased region" description="Basic and acidic residues" evidence="1">
    <location>
        <begin position="380"/>
        <end position="389"/>
    </location>
</feature>
<keyword evidence="3" id="KW-1185">Reference proteome</keyword>
<feature type="compositionally biased region" description="Basic and acidic residues" evidence="1">
    <location>
        <begin position="332"/>
        <end position="343"/>
    </location>
</feature>
<reference evidence="2 3" key="1">
    <citation type="journal article" date="2021" name="MBio">
        <title>A New Model Trypanosomatid, Novymonas esmeraldas: Genomic Perception of Its 'Candidatus Pandoraea novymonadis' Endosymbiont.</title>
        <authorList>
            <person name="Zakharova A."/>
            <person name="Saura A."/>
            <person name="Butenko A."/>
            <person name="Podesvova L."/>
            <person name="Warmusova S."/>
            <person name="Kostygov A.Y."/>
            <person name="Nenarokova A."/>
            <person name="Lukes J."/>
            <person name="Opperdoes F.R."/>
            <person name="Yurchenko V."/>
        </authorList>
    </citation>
    <scope>NUCLEOTIDE SEQUENCE [LARGE SCALE GENOMIC DNA]</scope>
    <source>
        <strain evidence="2 3">E262AT.01</strain>
    </source>
</reference>
<feature type="compositionally biased region" description="Basic and acidic residues" evidence="1">
    <location>
        <begin position="298"/>
        <end position="311"/>
    </location>
</feature>
<feature type="compositionally biased region" description="Basic and acidic residues" evidence="1">
    <location>
        <begin position="405"/>
        <end position="415"/>
    </location>
</feature>
<feature type="compositionally biased region" description="Low complexity" evidence="1">
    <location>
        <begin position="221"/>
        <end position="232"/>
    </location>
</feature>
<comment type="caution">
    <text evidence="2">The sequence shown here is derived from an EMBL/GenBank/DDBJ whole genome shotgun (WGS) entry which is preliminary data.</text>
</comment>
<feature type="compositionally biased region" description="Basic and acidic residues" evidence="1">
    <location>
        <begin position="276"/>
        <end position="286"/>
    </location>
</feature>
<feature type="compositionally biased region" description="Basic and acidic residues" evidence="1">
    <location>
        <begin position="352"/>
        <end position="374"/>
    </location>
</feature>
<evidence type="ECO:0000256" key="1">
    <source>
        <dbReference type="SAM" id="MobiDB-lite"/>
    </source>
</evidence>
<feature type="compositionally biased region" description="Basic and acidic residues" evidence="1">
    <location>
        <begin position="511"/>
        <end position="538"/>
    </location>
</feature>
<organism evidence="2 3">
    <name type="scientific">Novymonas esmeraldas</name>
    <dbReference type="NCBI Taxonomy" id="1808958"/>
    <lineage>
        <taxon>Eukaryota</taxon>
        <taxon>Discoba</taxon>
        <taxon>Euglenozoa</taxon>
        <taxon>Kinetoplastea</taxon>
        <taxon>Metakinetoplastina</taxon>
        <taxon>Trypanosomatida</taxon>
        <taxon>Trypanosomatidae</taxon>
        <taxon>Novymonas</taxon>
    </lineage>
</organism>
<gene>
    <name evidence="2" type="ORF">NESM_000181000</name>
</gene>
<evidence type="ECO:0000313" key="3">
    <source>
        <dbReference type="Proteomes" id="UP001430356"/>
    </source>
</evidence>
<dbReference type="EMBL" id="JAECZO010000012">
    <property type="protein sequence ID" value="KAK7201195.1"/>
    <property type="molecule type" value="Genomic_DNA"/>
</dbReference>
<dbReference type="Proteomes" id="UP001430356">
    <property type="component" value="Unassembled WGS sequence"/>
</dbReference>
<feature type="compositionally biased region" description="Basic residues" evidence="1">
    <location>
        <begin position="480"/>
        <end position="492"/>
    </location>
</feature>
<accession>A0AAW0F4R8</accession>
<feature type="compositionally biased region" description="Basic and acidic residues" evidence="1">
    <location>
        <begin position="428"/>
        <end position="449"/>
    </location>
</feature>
<protein>
    <submittedName>
        <fullName evidence="2">Uncharacterized protein</fullName>
    </submittedName>
</protein>
<proteinExistence type="predicted"/>
<dbReference type="AlphaFoldDB" id="A0AAW0F4R8"/>
<feature type="compositionally biased region" description="Polar residues" evidence="1">
    <location>
        <begin position="72"/>
        <end position="81"/>
    </location>
</feature>
<feature type="region of interest" description="Disordered" evidence="1">
    <location>
        <begin position="42"/>
        <end position="415"/>
    </location>
</feature>
<sequence>MEDSHFERVTYDMPQEQLNYFDSRARASPAFVPSVPVRVLEDKATPGCNHEMRRRTQQQAESDASEPRSVAQEGSLSQRYQQYFAERQVDGSEPRLANFGNSSSGFHAREKTNPHQAHSSQTSSAQRTQPADESKPGSHRRSYRERAMEADDFYWSHNAPPSSHGSAPRVQPSAGASRPSRYTSSSTAERPSTSVNSYEQPHGDRHAPLRKSSVSQATPTSRGSASERSASARSRDDDGAAAPPGASVEGAAERPPVQVRRISVRSYVPRQTETIRPVREVAESARDGSSSTVRRVSVPKEEDAEYERLRDEEENCTFQPRINNPSRPRRSNVRDSPYRRSDEANSPQTTRGDYEQGLYDKLHRDADAGKKSSESLRAQKRVDDAEIERNATVGPRSTFVNPRRSAVDRHADPEEVFSRLYADAQRYNKEKLEQERLIELKRQQERGEAPYDSDTDGVPKEGSPGQGEDDAASGEEKGAAAKRRGSVGRRKSTASPDIFQRLSRPSTVTVKFEKQKEQAEQEKREAELREAERKKSEMEKITRYNWGIPATSFKFSDLESHNAIFVS</sequence>
<evidence type="ECO:0000313" key="2">
    <source>
        <dbReference type="EMBL" id="KAK7201195.1"/>
    </source>
</evidence>
<feature type="compositionally biased region" description="Polar residues" evidence="1">
    <location>
        <begin position="180"/>
        <end position="199"/>
    </location>
</feature>
<feature type="region of interest" description="Disordered" evidence="1">
    <location>
        <begin position="428"/>
        <end position="538"/>
    </location>
</feature>
<feature type="compositionally biased region" description="Low complexity" evidence="1">
    <location>
        <begin position="115"/>
        <end position="129"/>
    </location>
</feature>
<name>A0AAW0F4R8_9TRYP</name>